<proteinExistence type="inferred from homology"/>
<dbReference type="InterPro" id="IPR000709">
    <property type="entry name" value="Leu_Ile_Val-bd"/>
</dbReference>
<evidence type="ECO:0000256" key="3">
    <source>
        <dbReference type="ARBA" id="ARBA00022729"/>
    </source>
</evidence>
<dbReference type="OrthoDB" id="9768386at2"/>
<dbReference type="Proteomes" id="UP000199048">
    <property type="component" value="Unassembled WGS sequence"/>
</dbReference>
<keyword evidence="8" id="KW-1185">Reference proteome</keyword>
<evidence type="ECO:0000256" key="4">
    <source>
        <dbReference type="ARBA" id="ARBA00022970"/>
    </source>
</evidence>
<evidence type="ECO:0000256" key="2">
    <source>
        <dbReference type="ARBA" id="ARBA00022448"/>
    </source>
</evidence>
<dbReference type="RefSeq" id="WP_092036864.1">
    <property type="nucleotide sequence ID" value="NZ_FOTK01000002.1"/>
</dbReference>
<dbReference type="AlphaFoldDB" id="A0A1I4FWS2"/>
<dbReference type="PANTHER" id="PTHR47151:SF2">
    <property type="entry name" value="AMINO ACID BINDING PROTEIN"/>
    <property type="match status" value="1"/>
</dbReference>
<keyword evidence="4" id="KW-0029">Amino-acid transport</keyword>
<dbReference type="PANTHER" id="PTHR47151">
    <property type="entry name" value="LEU/ILE/VAL-BINDING ABC TRANSPORTER SUBUNIT"/>
    <property type="match status" value="1"/>
</dbReference>
<evidence type="ECO:0000256" key="5">
    <source>
        <dbReference type="SAM" id="SignalP"/>
    </source>
</evidence>
<keyword evidence="2" id="KW-0813">Transport</keyword>
<feature type="chain" id="PRO_5011618686" evidence="5">
    <location>
        <begin position="21"/>
        <end position="377"/>
    </location>
</feature>
<name>A0A1I4FWS2_9HYPH</name>
<evidence type="ECO:0000313" key="8">
    <source>
        <dbReference type="Proteomes" id="UP000199048"/>
    </source>
</evidence>
<evidence type="ECO:0000256" key="1">
    <source>
        <dbReference type="ARBA" id="ARBA00010062"/>
    </source>
</evidence>
<dbReference type="EMBL" id="FOTK01000002">
    <property type="protein sequence ID" value="SFL22332.1"/>
    <property type="molecule type" value="Genomic_DNA"/>
</dbReference>
<keyword evidence="3 5" id="KW-0732">Signal</keyword>
<dbReference type="SUPFAM" id="SSF53822">
    <property type="entry name" value="Periplasmic binding protein-like I"/>
    <property type="match status" value="1"/>
</dbReference>
<accession>A0A1I4FWS2</accession>
<protein>
    <submittedName>
        <fullName evidence="7">Amino acid/amide ABC transporter substrate-binding protein, HAAT family</fullName>
    </submittedName>
</protein>
<evidence type="ECO:0000259" key="6">
    <source>
        <dbReference type="Pfam" id="PF13458"/>
    </source>
</evidence>
<sequence>MRATLAFCLLGLLTAGAVQAQDTSGPVKIGVAAPLTGPYAAFGAQIRNGASQAIEDLNKAGGIKGRLFETVVGDDASDPKQGVSLANKFAGAGVKMVVGTFNSGVSIPASDVYLDAGIIQITPASTNVKFTERGMWNTFRTCGRDDQQGAVAGAYLAAHFKDKKIAFVHDKSTYGKGLAEETLTAFKAKGGKAALIEGINPGEKDYSALVSKLKSATIDVVYFGGYHTEAGLILRQMRDQGLQAIVAGGDGITDKEFVQIAGPAAEGTLMTFPPDPRKNPNAQAVVAAFKAKGIDPEAFTLYAYAAVQVLAKAAAETGSSDGKALADWLHQGKPVETVLGPIAYDKKGDITKLDYVMHVWTKGPDGKIDYAGHELTP</sequence>
<dbReference type="GO" id="GO:0006865">
    <property type="term" value="P:amino acid transport"/>
    <property type="evidence" value="ECO:0007669"/>
    <property type="project" value="UniProtKB-KW"/>
</dbReference>
<dbReference type="STRING" id="582667.SAMN05192568_100250"/>
<feature type="domain" description="Leucine-binding protein" evidence="6">
    <location>
        <begin position="26"/>
        <end position="348"/>
    </location>
</feature>
<feature type="signal peptide" evidence="5">
    <location>
        <begin position="1"/>
        <end position="20"/>
    </location>
</feature>
<dbReference type="InterPro" id="IPR028081">
    <property type="entry name" value="Leu-bd"/>
</dbReference>
<evidence type="ECO:0000313" key="7">
    <source>
        <dbReference type="EMBL" id="SFL22332.1"/>
    </source>
</evidence>
<dbReference type="CDD" id="cd06342">
    <property type="entry name" value="PBP1_ABC_LIVBP-like"/>
    <property type="match status" value="1"/>
</dbReference>
<dbReference type="PRINTS" id="PR00337">
    <property type="entry name" value="LEUILEVALBP"/>
</dbReference>
<reference evidence="8" key="1">
    <citation type="submission" date="2016-10" db="EMBL/GenBank/DDBJ databases">
        <authorList>
            <person name="Varghese N."/>
            <person name="Submissions S."/>
        </authorList>
    </citation>
    <scope>NUCLEOTIDE SEQUENCE [LARGE SCALE GENOMIC DNA]</scope>
    <source>
        <strain evidence="8">BL36</strain>
    </source>
</reference>
<dbReference type="Gene3D" id="3.40.50.2300">
    <property type="match status" value="2"/>
</dbReference>
<comment type="similarity">
    <text evidence="1">Belongs to the leucine-binding protein family.</text>
</comment>
<dbReference type="Pfam" id="PF13458">
    <property type="entry name" value="Peripla_BP_6"/>
    <property type="match status" value="1"/>
</dbReference>
<gene>
    <name evidence="7" type="ORF">SAMN05192568_100250</name>
</gene>
<organism evidence="7 8">
    <name type="scientific">Methylobacterium pseudosasicola</name>
    <dbReference type="NCBI Taxonomy" id="582667"/>
    <lineage>
        <taxon>Bacteria</taxon>
        <taxon>Pseudomonadati</taxon>
        <taxon>Pseudomonadota</taxon>
        <taxon>Alphaproteobacteria</taxon>
        <taxon>Hyphomicrobiales</taxon>
        <taxon>Methylobacteriaceae</taxon>
        <taxon>Methylobacterium</taxon>
    </lineage>
</organism>
<dbReference type="InterPro" id="IPR028082">
    <property type="entry name" value="Peripla_BP_I"/>
</dbReference>